<organism evidence="1 2">
    <name type="scientific">Fusarium keratoplasticum</name>
    <dbReference type="NCBI Taxonomy" id="1328300"/>
    <lineage>
        <taxon>Eukaryota</taxon>
        <taxon>Fungi</taxon>
        <taxon>Dikarya</taxon>
        <taxon>Ascomycota</taxon>
        <taxon>Pezizomycotina</taxon>
        <taxon>Sordariomycetes</taxon>
        <taxon>Hypocreomycetidae</taxon>
        <taxon>Hypocreales</taxon>
        <taxon>Nectriaceae</taxon>
        <taxon>Fusarium</taxon>
        <taxon>Fusarium solani species complex</taxon>
    </lineage>
</organism>
<gene>
    <name evidence="1" type="ORF">NCS57_00869300</name>
</gene>
<reference evidence="1" key="1">
    <citation type="submission" date="2022-06" db="EMBL/GenBank/DDBJ databases">
        <title>Fusarium solani species complex genomes reveal bases of compartmentalisation and animal pathogenesis.</title>
        <authorList>
            <person name="Tsai I.J."/>
        </authorList>
    </citation>
    <scope>NUCLEOTIDE SEQUENCE</scope>
    <source>
        <strain evidence="1">Fu6.1</strain>
    </source>
</reference>
<protein>
    <submittedName>
        <fullName evidence="1">Uncharacterized protein</fullName>
    </submittedName>
</protein>
<comment type="caution">
    <text evidence="1">The sequence shown here is derived from an EMBL/GenBank/DDBJ whole genome shotgun (WGS) entry which is preliminary data.</text>
</comment>
<evidence type="ECO:0000313" key="2">
    <source>
        <dbReference type="Proteomes" id="UP001065298"/>
    </source>
</evidence>
<name>A0ACC0QWT5_9HYPO</name>
<evidence type="ECO:0000313" key="1">
    <source>
        <dbReference type="EMBL" id="KAI8666446.1"/>
    </source>
</evidence>
<dbReference type="Proteomes" id="UP001065298">
    <property type="component" value="Chromosome 6"/>
</dbReference>
<dbReference type="EMBL" id="CM046508">
    <property type="protein sequence ID" value="KAI8666446.1"/>
    <property type="molecule type" value="Genomic_DNA"/>
</dbReference>
<accession>A0ACC0QWT5</accession>
<proteinExistence type="predicted"/>
<sequence length="484" mass="54449">MESMLEAVHKAEEQHGAKKNSRHRFTKAICLAWTKAVNKINTFSAAIDVLVSSHPEYAALVWGSIKFLFLMTLNHQELASKVSEAFCAISEALPEVDFLASELYPVPHMQATLATIYTHMIDFCIRALTWYNNRRGNLIKKAWSAIRYSWALEFGDVAETRDLSFQLSKVQKAQQEILALQKDRTMSDPRVWALPDVATLSPLNQPSLLGRAPLVIKEMAKYFLSVPFKPEKALDLGMTLRDRRRMRVNPVPDQLWTSAKLRSWISQPGSALVQVQGNLVAADASRDFALDIVELAKAAGLLLAWYVSSQLAKPMNIPDIWRSLVWQVIEQNSDSSSYQNLTESNFDSCVTEDDWISLLIAVLAEIPRAVLVIDSHQDERKTRETVRKFWNTFTERKVTTTVKMLLLTYSNPGTPMPSMLPNDDVEFYSLKMGHGRKPGMARASMYGSPRGRRQVGGRRGGGASQLKPFMAKLLEQGAVESDKT</sequence>
<keyword evidence="2" id="KW-1185">Reference proteome</keyword>